<feature type="region of interest" description="Disordered" evidence="1">
    <location>
        <begin position="1"/>
        <end position="58"/>
    </location>
</feature>
<evidence type="ECO:0000313" key="2">
    <source>
        <dbReference type="EMBL" id="TKA46564.1"/>
    </source>
</evidence>
<accession>A0A4U0VCA6</accession>
<feature type="compositionally biased region" description="Polar residues" evidence="1">
    <location>
        <begin position="1"/>
        <end position="10"/>
    </location>
</feature>
<dbReference type="OrthoDB" id="5335493at2759"/>
<name>A0A4U0VCA6_9PEZI</name>
<evidence type="ECO:0000256" key="1">
    <source>
        <dbReference type="SAM" id="MobiDB-lite"/>
    </source>
</evidence>
<dbReference type="Proteomes" id="UP000310066">
    <property type="component" value="Unassembled WGS sequence"/>
</dbReference>
<dbReference type="AlphaFoldDB" id="A0A4U0VCA6"/>
<dbReference type="EMBL" id="NAJP01000008">
    <property type="protein sequence ID" value="TKA46564.1"/>
    <property type="molecule type" value="Genomic_DNA"/>
</dbReference>
<organism evidence="2 3">
    <name type="scientific">Friedmanniomyces endolithicus</name>
    <dbReference type="NCBI Taxonomy" id="329885"/>
    <lineage>
        <taxon>Eukaryota</taxon>
        <taxon>Fungi</taxon>
        <taxon>Dikarya</taxon>
        <taxon>Ascomycota</taxon>
        <taxon>Pezizomycotina</taxon>
        <taxon>Dothideomycetes</taxon>
        <taxon>Dothideomycetidae</taxon>
        <taxon>Mycosphaerellales</taxon>
        <taxon>Teratosphaeriaceae</taxon>
        <taxon>Friedmanniomyces</taxon>
    </lineage>
</organism>
<sequence>MVVIGTNTRNGKAMPSERNPEKLRLEREEKKREVKRELKLEREKSKRLGKSQPKYTNRKLEGSAFETPITQRDRYAFGGKLGVRIPHPKNIIFTATSKLLAEFNTTDPHRRLDPLAVEALTDLPTICHVRETEPAVFLLGRAQTFVKLQLKLVRGSDAPGSAVTVMVRVGSQRCSLRAWLETLPKHRMPNIEKLALELQRQQWLKSGRPFRFERLPAEIRSRIFLFAVGPYIDARHPSTLFKRDGDIVRRKEFDIVGKSIEREADDEWYINARHKQLDRINLGLLAINKATREDCISVLRLDTTKRYMDLWLVEQIPRYVPAPCLTWIRRIELAFTHIEFIEMFQCQIRPFGDHFRQLPPGFITTANVLSKANLPLLKHLELTFTSTIEPIYSPWVSYEGYRPHHIDYGRLPCQKVLVDMILCFVPKWVEHIPTIKLGGFIKTETRKKWERVLNSKTPRVFDNYINSEKQAVLSMPDSNFPPRCYCPHPCGFVEPVKVRERHKRDRHCAHTYGDYYFCNHYKPKLHPIAQAAANYFFDYDDSIKVEEESDKDLMDRWAERDQWMRVKQR</sequence>
<gene>
    <name evidence="2" type="ORF">B0A54_02396</name>
</gene>
<feature type="compositionally biased region" description="Basic and acidic residues" evidence="1">
    <location>
        <begin position="18"/>
        <end position="46"/>
    </location>
</feature>
<proteinExistence type="predicted"/>
<comment type="caution">
    <text evidence="2">The sequence shown here is derived from an EMBL/GenBank/DDBJ whole genome shotgun (WGS) entry which is preliminary data.</text>
</comment>
<reference evidence="2 3" key="1">
    <citation type="submission" date="2017-03" db="EMBL/GenBank/DDBJ databases">
        <title>Genomes of endolithic fungi from Antarctica.</title>
        <authorList>
            <person name="Coleine C."/>
            <person name="Masonjones S."/>
            <person name="Stajich J.E."/>
        </authorList>
    </citation>
    <scope>NUCLEOTIDE SEQUENCE [LARGE SCALE GENOMIC DNA]</scope>
    <source>
        <strain evidence="2 3">CCFEE 5311</strain>
    </source>
</reference>
<evidence type="ECO:0000313" key="3">
    <source>
        <dbReference type="Proteomes" id="UP000310066"/>
    </source>
</evidence>
<protein>
    <submittedName>
        <fullName evidence="2">Uncharacterized protein</fullName>
    </submittedName>
</protein>
<dbReference type="STRING" id="329885.A0A4U0VCA6"/>